<name>A0A123SHK1_STRSU</name>
<dbReference type="Gene3D" id="3.40.50.1390">
    <property type="entry name" value="Resolvase, N-terminal catalytic domain"/>
    <property type="match status" value="1"/>
</dbReference>
<evidence type="ECO:0000313" key="3">
    <source>
        <dbReference type="EMBL" id="CYU19561.1"/>
    </source>
</evidence>
<feature type="domain" description="Recombinase" evidence="2">
    <location>
        <begin position="162"/>
        <end position="293"/>
    </location>
</feature>
<evidence type="ECO:0000313" key="4">
    <source>
        <dbReference type="EMBL" id="TII08143.1"/>
    </source>
</evidence>
<dbReference type="GO" id="GO:0000150">
    <property type="term" value="F:DNA strand exchange activity"/>
    <property type="evidence" value="ECO:0007669"/>
    <property type="project" value="InterPro"/>
</dbReference>
<dbReference type="Gene3D" id="3.90.1750.20">
    <property type="entry name" value="Putative Large Serine Recombinase, Chain B, Domain 2"/>
    <property type="match status" value="1"/>
</dbReference>
<dbReference type="InterPro" id="IPR006119">
    <property type="entry name" value="Resolv_N"/>
</dbReference>
<dbReference type="SMART" id="SM00857">
    <property type="entry name" value="Resolvase"/>
    <property type="match status" value="1"/>
</dbReference>
<dbReference type="InterPro" id="IPR050639">
    <property type="entry name" value="SSR_resolvase"/>
</dbReference>
<feature type="domain" description="Resolvase/invertase-type recombinase catalytic" evidence="1">
    <location>
        <begin position="3"/>
        <end position="155"/>
    </location>
</feature>
<dbReference type="Pfam" id="PF00239">
    <property type="entry name" value="Resolvase"/>
    <property type="match status" value="1"/>
</dbReference>
<organism evidence="3 5">
    <name type="scientific">Streptococcus suis</name>
    <dbReference type="NCBI Taxonomy" id="1307"/>
    <lineage>
        <taxon>Bacteria</taxon>
        <taxon>Bacillati</taxon>
        <taxon>Bacillota</taxon>
        <taxon>Bacilli</taxon>
        <taxon>Lactobacillales</taxon>
        <taxon>Streptococcaceae</taxon>
        <taxon>Streptococcus</taxon>
    </lineage>
</organism>
<dbReference type="PROSITE" id="PS51737">
    <property type="entry name" value="RECOMBINASE_DNA_BIND"/>
    <property type="match status" value="1"/>
</dbReference>
<reference evidence="3 5" key="1">
    <citation type="submission" date="2016-02" db="EMBL/GenBank/DDBJ databases">
        <authorList>
            <consortium name="Pathogen Informatics"/>
        </authorList>
    </citation>
    <scope>NUCLEOTIDE SEQUENCE [LARGE SCALE GENOMIC DNA]</scope>
    <source>
        <strain evidence="3 5">LSS100</strain>
    </source>
</reference>
<dbReference type="InterPro" id="IPR011109">
    <property type="entry name" value="DNA_bind_recombinase_dom"/>
</dbReference>
<sequence>MLNIAMYLRLSIDEENEESLSISNQRNLIQMFIDQHGFNGIIKEFIDDGYSGTTTNRPGFQRMLKEVRNGRISCIIVKDLSRFMRNYIEAGDYLENIFPFLGIRFISVNDNYDSDLYKDSGSSIDVQFKNLIHDYYSKDLSHKVAMSMFQLRKRGKILHTPPYGYKLTEERDGNVIVEENKANIVKEIFSRYIIGDSILNIARDLNARGIVSPGQNRHPNAYSNQAWTKQSVYKILKNSFYIGNYQFNFSGNPLVKCEIHKQGPQCIINHHEQIIEPGIYYQAQKRFYDRYKVRERKRGKIDLPEISKYLYCLDCNRKLSINYYHLDQDPIFFYTCLYCSGKGIKYSKRVSFHHLERYLENSNKEETPQTLKYNSIQIPNKKPVERYLADLYADYKGGKISKSKYLKKKYQIEKETEINFAEPKKNNHVIDEEEINENPKIMRLLISHNGKIKSEIH</sequence>
<dbReference type="InterPro" id="IPR038109">
    <property type="entry name" value="DNA_bind_recomb_sf"/>
</dbReference>
<dbReference type="Proteomes" id="UP000072003">
    <property type="component" value="Unassembled WGS sequence"/>
</dbReference>
<protein>
    <submittedName>
        <fullName evidence="3">Site-specific recombinase</fullName>
    </submittedName>
</protein>
<dbReference type="PROSITE" id="PS51736">
    <property type="entry name" value="RECOMBINASES_3"/>
    <property type="match status" value="1"/>
</dbReference>
<dbReference type="EMBL" id="FIFN01000014">
    <property type="protein sequence ID" value="CYU19561.1"/>
    <property type="molecule type" value="Genomic_DNA"/>
</dbReference>
<dbReference type="SUPFAM" id="SSF53041">
    <property type="entry name" value="Resolvase-like"/>
    <property type="match status" value="1"/>
</dbReference>
<dbReference type="PANTHER" id="PTHR30461">
    <property type="entry name" value="DNA-INVERTASE FROM LAMBDOID PROPHAGE"/>
    <property type="match status" value="1"/>
</dbReference>
<dbReference type="EMBL" id="SSXP01000005">
    <property type="protein sequence ID" value="TII08143.1"/>
    <property type="molecule type" value="Genomic_DNA"/>
</dbReference>
<proteinExistence type="predicted"/>
<gene>
    <name evidence="3" type="ORF">ERS132462_01411</name>
    <name evidence="4" type="ORF">FAJ34_05550</name>
</gene>
<reference evidence="4 6" key="2">
    <citation type="submission" date="2019-04" db="EMBL/GenBank/DDBJ databases">
        <title>Genome analysis of Streptococcus suis strain WUSS425.</title>
        <authorList>
            <person name="Chen H."/>
            <person name="Gao X."/>
            <person name="Wu Z."/>
        </authorList>
    </citation>
    <scope>NUCLEOTIDE SEQUENCE [LARGE SCALE GENOMIC DNA]</scope>
    <source>
        <strain evidence="4 6">WUSS425</strain>
    </source>
</reference>
<accession>A0A123SHK1</accession>
<dbReference type="InterPro" id="IPR036162">
    <property type="entry name" value="Resolvase-like_N_sf"/>
</dbReference>
<evidence type="ECO:0000313" key="5">
    <source>
        <dbReference type="Proteomes" id="UP000072003"/>
    </source>
</evidence>
<evidence type="ECO:0000313" key="6">
    <source>
        <dbReference type="Proteomes" id="UP000305768"/>
    </source>
</evidence>
<dbReference type="AlphaFoldDB" id="A0A123SHK1"/>
<dbReference type="GO" id="GO:0003677">
    <property type="term" value="F:DNA binding"/>
    <property type="evidence" value="ECO:0007669"/>
    <property type="project" value="InterPro"/>
</dbReference>
<evidence type="ECO:0000259" key="1">
    <source>
        <dbReference type="PROSITE" id="PS51736"/>
    </source>
</evidence>
<evidence type="ECO:0000259" key="2">
    <source>
        <dbReference type="PROSITE" id="PS51737"/>
    </source>
</evidence>
<dbReference type="Proteomes" id="UP000305768">
    <property type="component" value="Unassembled WGS sequence"/>
</dbReference>
<dbReference type="Pfam" id="PF07508">
    <property type="entry name" value="Recombinase"/>
    <property type="match status" value="1"/>
</dbReference>
<dbReference type="PANTHER" id="PTHR30461:SF23">
    <property type="entry name" value="DNA RECOMBINASE-RELATED"/>
    <property type="match status" value="1"/>
</dbReference>
<dbReference type="RefSeq" id="WP_024399669.1">
    <property type="nucleotide sequence ID" value="NZ_CEDC01000011.1"/>
</dbReference>